<dbReference type="Proteomes" id="UP000243579">
    <property type="component" value="Unassembled WGS sequence"/>
</dbReference>
<keyword evidence="4" id="KW-1185">Reference proteome</keyword>
<dbReference type="Gene3D" id="2.160.20.120">
    <property type="match status" value="1"/>
</dbReference>
<dbReference type="Pfam" id="PF10988">
    <property type="entry name" value="DUF2807"/>
    <property type="match status" value="1"/>
</dbReference>
<feature type="domain" description="Putative auto-transporter adhesin head GIN" evidence="2">
    <location>
        <begin position="165"/>
        <end position="281"/>
    </location>
</feature>
<feature type="transmembrane region" description="Helical" evidence="1">
    <location>
        <begin position="329"/>
        <end position="349"/>
    </location>
</feature>
<proteinExistence type="predicted"/>
<dbReference type="InterPro" id="IPR021255">
    <property type="entry name" value="DUF2807"/>
</dbReference>
<protein>
    <recommendedName>
        <fullName evidence="2">Putative auto-transporter adhesin head GIN domain-containing protein</fullName>
    </recommendedName>
</protein>
<keyword evidence="1" id="KW-0472">Membrane</keyword>
<dbReference type="EMBL" id="JNBR01001416">
    <property type="protein sequence ID" value="OQR87978.1"/>
    <property type="molecule type" value="Genomic_DNA"/>
</dbReference>
<organism evidence="3 4">
    <name type="scientific">Achlya hypogyna</name>
    <name type="common">Oomycete</name>
    <name type="synonym">Protoachlya hypogyna</name>
    <dbReference type="NCBI Taxonomy" id="1202772"/>
    <lineage>
        <taxon>Eukaryota</taxon>
        <taxon>Sar</taxon>
        <taxon>Stramenopiles</taxon>
        <taxon>Oomycota</taxon>
        <taxon>Saprolegniomycetes</taxon>
        <taxon>Saprolegniales</taxon>
        <taxon>Achlyaceae</taxon>
        <taxon>Achlya</taxon>
    </lineage>
</organism>
<evidence type="ECO:0000256" key="1">
    <source>
        <dbReference type="SAM" id="Phobius"/>
    </source>
</evidence>
<evidence type="ECO:0000259" key="2">
    <source>
        <dbReference type="Pfam" id="PF10988"/>
    </source>
</evidence>
<evidence type="ECO:0000313" key="4">
    <source>
        <dbReference type="Proteomes" id="UP000243579"/>
    </source>
</evidence>
<dbReference type="OrthoDB" id="79818at2759"/>
<accession>A0A1V9YQF6</accession>
<keyword evidence="1" id="KW-1133">Transmembrane helix</keyword>
<reference evidence="3 4" key="1">
    <citation type="journal article" date="2014" name="Genome Biol. Evol.">
        <title>The secreted proteins of Achlya hypogyna and Thraustotheca clavata identify the ancestral oomycete secretome and reveal gene acquisitions by horizontal gene transfer.</title>
        <authorList>
            <person name="Misner I."/>
            <person name="Blouin N."/>
            <person name="Leonard G."/>
            <person name="Richards T.A."/>
            <person name="Lane C.E."/>
        </authorList>
    </citation>
    <scope>NUCLEOTIDE SEQUENCE [LARGE SCALE GENOMIC DNA]</scope>
    <source>
        <strain evidence="3 4">ATCC 48635</strain>
    </source>
</reference>
<evidence type="ECO:0000313" key="3">
    <source>
        <dbReference type="EMBL" id="OQR87978.1"/>
    </source>
</evidence>
<name>A0A1V9YQF6_ACHHY</name>
<keyword evidence="1" id="KW-0812">Transmembrane</keyword>
<dbReference type="AlphaFoldDB" id="A0A1V9YQF6"/>
<dbReference type="PANTHER" id="PTHR39200">
    <property type="entry name" value="HYPOTHETICAL EXPORTED PROTEIN"/>
    <property type="match status" value="1"/>
</dbReference>
<gene>
    <name evidence="3" type="ORF">ACHHYP_07796</name>
</gene>
<sequence length="381" mass="38493">MASSSWPTKTYNASSTSINGLQIPFSAFVHPYNGPTLSVVVRSDSQPFLDVLAFEEKAGKALVVKFSDDNSKGLNNVEVSYLIDVFVPVQSLASIVALGSGEIVVTPNALVNSTSDALDLAVTGSGSIFVSGPSIALDDLKLSASGSGNVQFDVPTTTVAKKVEASVTGSGALVLATTSLKATSLETSITGHGKVYVASAAANISSTVKTSIAGSGALNIYTAGSCAKHDITVAGSGAAYVSAMRCADTSVAVMGSGSAYVASTTSLATSVSGSGQVNVVGTVPGWSGATTGTPRVDMYTLEVAPKYSPKTTTFLSHASIGSTSSNATVVGVVAGVAVLVLLVVGVLVYKCRKNGRACFRASPQQTGYTRRMSTEGNANAV</sequence>
<dbReference type="PANTHER" id="PTHR39200:SF1">
    <property type="entry name" value="AUTO-TRANSPORTER ADHESIN HEAD GIN DOMAIN-CONTAINING PROTEIN-RELATED"/>
    <property type="match status" value="1"/>
</dbReference>
<comment type="caution">
    <text evidence="3">The sequence shown here is derived from an EMBL/GenBank/DDBJ whole genome shotgun (WGS) entry which is preliminary data.</text>
</comment>